<sequence length="235" mass="26101">MPTLYLDYMSQPSRACAIFIKLNHMPVDLSNVLIHKGETRADAFRKLNPLGKVPFLTDGELALPESAAILVYLAQKYGAPHHWYPPRKDSQACAMADAALHWYHSNIRAGAARLVFNTVIAKRLGKVPNPAYAEEGLTILNFALDQLEGYWLRGGTQSFMLGQQVSLADLLCTCELEQLCMMDKAKHGTDLQDQLSARPIAKLWLDRVRGAAQPAYADAHSLLWRASGTIARPKM</sequence>
<name>A0A7R9V2W7_9CHLO</name>
<dbReference type="Gene3D" id="3.40.30.10">
    <property type="entry name" value="Glutaredoxin"/>
    <property type="match status" value="1"/>
</dbReference>
<dbReference type="InterPro" id="IPR004045">
    <property type="entry name" value="Glutathione_S-Trfase_N"/>
</dbReference>
<dbReference type="InterPro" id="IPR036282">
    <property type="entry name" value="Glutathione-S-Trfase_C_sf"/>
</dbReference>
<dbReference type="PROSITE" id="PS50405">
    <property type="entry name" value="GST_CTER"/>
    <property type="match status" value="1"/>
</dbReference>
<dbReference type="PANTHER" id="PTHR44750:SF1">
    <property type="entry name" value="GLUTATHIONE S-TRANSFERASE T1-RELATED"/>
    <property type="match status" value="1"/>
</dbReference>
<evidence type="ECO:0000259" key="1">
    <source>
        <dbReference type="PROSITE" id="PS50404"/>
    </source>
</evidence>
<dbReference type="Pfam" id="PF13417">
    <property type="entry name" value="GST_N_3"/>
    <property type="match status" value="1"/>
</dbReference>
<dbReference type="Gene3D" id="1.20.1050.10">
    <property type="match status" value="1"/>
</dbReference>
<feature type="domain" description="GST C-terminal" evidence="2">
    <location>
        <begin position="89"/>
        <end position="235"/>
    </location>
</feature>
<dbReference type="PANTHER" id="PTHR44750">
    <property type="entry name" value="GLUTATHIONE S-TRANSFERASE T1-RELATED"/>
    <property type="match status" value="1"/>
</dbReference>
<dbReference type="InterPro" id="IPR036249">
    <property type="entry name" value="Thioredoxin-like_sf"/>
</dbReference>
<organism evidence="3">
    <name type="scientific">Chlamydomonas euryale</name>
    <dbReference type="NCBI Taxonomy" id="1486919"/>
    <lineage>
        <taxon>Eukaryota</taxon>
        <taxon>Viridiplantae</taxon>
        <taxon>Chlorophyta</taxon>
        <taxon>core chlorophytes</taxon>
        <taxon>Chlorophyceae</taxon>
        <taxon>CS clade</taxon>
        <taxon>Chlamydomonadales</taxon>
        <taxon>Chlamydomonadaceae</taxon>
        <taxon>Chlamydomonas</taxon>
    </lineage>
</organism>
<dbReference type="SUPFAM" id="SSF52833">
    <property type="entry name" value="Thioredoxin-like"/>
    <property type="match status" value="1"/>
</dbReference>
<feature type="domain" description="GST N-terminal" evidence="1">
    <location>
        <begin position="1"/>
        <end position="81"/>
    </location>
</feature>
<dbReference type="InterPro" id="IPR043377">
    <property type="entry name" value="GSTT1/2/3"/>
</dbReference>
<evidence type="ECO:0000259" key="2">
    <source>
        <dbReference type="PROSITE" id="PS50405"/>
    </source>
</evidence>
<dbReference type="PROSITE" id="PS50404">
    <property type="entry name" value="GST_NTER"/>
    <property type="match status" value="1"/>
</dbReference>
<evidence type="ECO:0000313" key="3">
    <source>
        <dbReference type="EMBL" id="CAD8281309.1"/>
    </source>
</evidence>
<reference evidence="3" key="1">
    <citation type="submission" date="2021-01" db="EMBL/GenBank/DDBJ databases">
        <authorList>
            <person name="Corre E."/>
            <person name="Pelletier E."/>
            <person name="Niang G."/>
            <person name="Scheremetjew M."/>
            <person name="Finn R."/>
            <person name="Kale V."/>
            <person name="Holt S."/>
            <person name="Cochrane G."/>
            <person name="Meng A."/>
            <person name="Brown T."/>
            <person name="Cohen L."/>
        </authorList>
    </citation>
    <scope>NUCLEOTIDE SEQUENCE</scope>
    <source>
        <strain evidence="3">CCMP219</strain>
    </source>
</reference>
<dbReference type="InterPro" id="IPR010987">
    <property type="entry name" value="Glutathione-S-Trfase_C-like"/>
</dbReference>
<dbReference type="EMBL" id="HBEC01002843">
    <property type="protein sequence ID" value="CAD8281309.1"/>
    <property type="molecule type" value="Transcribed_RNA"/>
</dbReference>
<dbReference type="SUPFAM" id="SSF47616">
    <property type="entry name" value="GST C-terminal domain-like"/>
    <property type="match status" value="1"/>
</dbReference>
<proteinExistence type="predicted"/>
<dbReference type="InterPro" id="IPR040079">
    <property type="entry name" value="Glutathione_S-Trfase"/>
</dbReference>
<dbReference type="AlphaFoldDB" id="A0A7R9V2W7"/>
<dbReference type="SFLD" id="SFLDS00019">
    <property type="entry name" value="Glutathione_Transferase_(cytos"/>
    <property type="match status" value="1"/>
</dbReference>
<accession>A0A7R9V2W7</accession>
<gene>
    <name evidence="3" type="ORF">CEUR00632_LOCUS1344</name>
</gene>
<evidence type="ECO:0008006" key="4">
    <source>
        <dbReference type="Google" id="ProtNLM"/>
    </source>
</evidence>
<protein>
    <recommendedName>
        <fullName evidence="4">Glutathione transferase</fullName>
    </recommendedName>
</protein>
<dbReference type="SFLD" id="SFLDG00358">
    <property type="entry name" value="Main_(cytGST)"/>
    <property type="match status" value="1"/>
</dbReference>